<feature type="signal peptide" evidence="2">
    <location>
        <begin position="1"/>
        <end position="22"/>
    </location>
</feature>
<dbReference type="EMBL" id="JABFCX010000002">
    <property type="protein sequence ID" value="NNU15843.1"/>
    <property type="molecule type" value="Genomic_DNA"/>
</dbReference>
<dbReference type="Gene3D" id="2.40.160.20">
    <property type="match status" value="1"/>
</dbReference>
<feature type="chain" id="PRO_5031374011" evidence="2">
    <location>
        <begin position="23"/>
        <end position="258"/>
    </location>
</feature>
<evidence type="ECO:0000313" key="5">
    <source>
        <dbReference type="Proteomes" id="UP000536835"/>
    </source>
</evidence>
<sequence length="258" mass="26939">MTKTLMMMTAAGLAMASAGAAAQDYYVAGKLGFLLSADSSNSGDVGENFVLGLDAGTLTSDANYVFDSEFEVGGFASIALGKATALGPFRSELELSYTRANVKDHDDFRALGGSLQAVDAGVLVGATEPLGINIGRVIEDAQGSVSTIGFMVNGYYDFTVPSEDVHPFIGLGIGVVNTNVDYDPSGLGLVDDNSTGFGWQAMIGVDYDLSATTALHAGFRYRAAESVEVETGGALGLVSDLEIDVDQFIAEVGYRWSF</sequence>
<comment type="caution">
    <text evidence="4">The sequence shown here is derived from an EMBL/GenBank/DDBJ whole genome shotgun (WGS) entry which is preliminary data.</text>
</comment>
<dbReference type="SUPFAM" id="SSF56925">
    <property type="entry name" value="OMPA-like"/>
    <property type="match status" value="1"/>
</dbReference>
<accession>A0A7Y3RKP5</accession>
<reference evidence="4 5" key="1">
    <citation type="submission" date="2020-05" db="EMBL/GenBank/DDBJ databases">
        <title>Parvularcula mediterraneae sp. nov., isolated from polypropylene straw from shallow seawater of the seashore of Laganas in Zakynthos island, Greece.</title>
        <authorList>
            <person name="Szabo I."/>
            <person name="Al-Omari J."/>
            <person name="Rado J."/>
            <person name="Szerdahelyi G.S."/>
        </authorList>
    </citation>
    <scope>NUCLEOTIDE SEQUENCE [LARGE SCALE GENOMIC DNA]</scope>
    <source>
        <strain evidence="4 5">ZS-1/3</strain>
    </source>
</reference>
<keyword evidence="1 2" id="KW-0732">Signal</keyword>
<evidence type="ECO:0000259" key="3">
    <source>
        <dbReference type="Pfam" id="PF13505"/>
    </source>
</evidence>
<proteinExistence type="predicted"/>
<gene>
    <name evidence="4" type="ORF">HK107_05850</name>
</gene>
<evidence type="ECO:0000313" key="4">
    <source>
        <dbReference type="EMBL" id="NNU15843.1"/>
    </source>
</evidence>
<dbReference type="Pfam" id="PF13505">
    <property type="entry name" value="OMP_b-brl"/>
    <property type="match status" value="1"/>
</dbReference>
<dbReference type="InterPro" id="IPR011250">
    <property type="entry name" value="OMP/PagP_B-barrel"/>
</dbReference>
<evidence type="ECO:0000256" key="2">
    <source>
        <dbReference type="SAM" id="SignalP"/>
    </source>
</evidence>
<dbReference type="Proteomes" id="UP000536835">
    <property type="component" value="Unassembled WGS sequence"/>
</dbReference>
<evidence type="ECO:0000256" key="1">
    <source>
        <dbReference type="ARBA" id="ARBA00022729"/>
    </source>
</evidence>
<dbReference type="InterPro" id="IPR027385">
    <property type="entry name" value="Beta-barrel_OMP"/>
</dbReference>
<keyword evidence="5" id="KW-1185">Reference proteome</keyword>
<dbReference type="AlphaFoldDB" id="A0A7Y3RKP5"/>
<name>A0A7Y3RKP5_9PROT</name>
<protein>
    <submittedName>
        <fullName evidence="4">Outer membrane beta-barrel protein</fullName>
    </submittedName>
</protein>
<dbReference type="RefSeq" id="WP_173197605.1">
    <property type="nucleotide sequence ID" value="NZ_JABFCX010000002.1"/>
</dbReference>
<organism evidence="4 5">
    <name type="scientific">Parvularcula mediterranea</name>
    <dbReference type="NCBI Taxonomy" id="2732508"/>
    <lineage>
        <taxon>Bacteria</taxon>
        <taxon>Pseudomonadati</taxon>
        <taxon>Pseudomonadota</taxon>
        <taxon>Alphaproteobacteria</taxon>
        <taxon>Parvularculales</taxon>
        <taxon>Parvularculaceae</taxon>
        <taxon>Parvularcula</taxon>
    </lineage>
</organism>
<feature type="domain" description="Outer membrane protein beta-barrel" evidence="3">
    <location>
        <begin position="9"/>
        <end position="255"/>
    </location>
</feature>